<evidence type="ECO:0000313" key="2">
    <source>
        <dbReference type="Proteomes" id="UP000000238"/>
    </source>
</evidence>
<dbReference type="AlphaFoldDB" id="Q2SB55"/>
<sequence length="66" mass="7140">MISNSAESIRLEVLRMQASLEFLYVMTVCPGSNCYIRGKYPTSVVHTQKGCGAPYGLKGAGRSSPK</sequence>
<name>Q2SB55_HAHCH</name>
<keyword evidence="2" id="KW-1185">Reference proteome</keyword>
<reference evidence="1 2" key="1">
    <citation type="journal article" date="2005" name="Nucleic Acids Res.">
        <title>Genomic blueprint of Hahella chejuensis, a marine microbe producing an algicidal agent.</title>
        <authorList>
            <person name="Jeong H."/>
            <person name="Yim J.H."/>
            <person name="Lee C."/>
            <person name="Choi S.-H."/>
            <person name="Park Y.K."/>
            <person name="Yoon S.H."/>
            <person name="Hur C.-G."/>
            <person name="Kang H.-Y."/>
            <person name="Kim D."/>
            <person name="Lee H.H."/>
            <person name="Park K.H."/>
            <person name="Park S.-H."/>
            <person name="Park H.-S."/>
            <person name="Lee H.K."/>
            <person name="Oh T.K."/>
            <person name="Kim J.F."/>
        </authorList>
    </citation>
    <scope>NUCLEOTIDE SEQUENCE [LARGE SCALE GENOMIC DNA]</scope>
    <source>
        <strain evidence="1 2">KCTC 2396</strain>
    </source>
</reference>
<dbReference type="KEGG" id="hch:HCH_05454"/>
<dbReference type="Proteomes" id="UP000000238">
    <property type="component" value="Chromosome"/>
</dbReference>
<dbReference type="HOGENOM" id="CLU_2825127_0_0_6"/>
<dbReference type="EMBL" id="CP000155">
    <property type="protein sequence ID" value="ABC32119.1"/>
    <property type="molecule type" value="Genomic_DNA"/>
</dbReference>
<dbReference type="STRING" id="349521.HCH_05454"/>
<protein>
    <submittedName>
        <fullName evidence="1">Uncharacterized protein</fullName>
    </submittedName>
</protein>
<evidence type="ECO:0000313" key="1">
    <source>
        <dbReference type="EMBL" id="ABC32119.1"/>
    </source>
</evidence>
<gene>
    <name evidence="1" type="ordered locus">HCH_05454</name>
</gene>
<organism evidence="1 2">
    <name type="scientific">Hahella chejuensis (strain KCTC 2396)</name>
    <dbReference type="NCBI Taxonomy" id="349521"/>
    <lineage>
        <taxon>Bacteria</taxon>
        <taxon>Pseudomonadati</taxon>
        <taxon>Pseudomonadota</taxon>
        <taxon>Gammaproteobacteria</taxon>
        <taxon>Oceanospirillales</taxon>
        <taxon>Hahellaceae</taxon>
        <taxon>Hahella</taxon>
    </lineage>
</organism>
<accession>Q2SB55</accession>
<proteinExistence type="predicted"/>